<sequence length="403" mass="40663">MRVVSLIKVALISLMLSGCVAPLLISPGSQLMWALLKPLVGFDPNEVNLFEQPLVKDRMVSILGPHYDTTVTLLKTADQLQQEGPLFYTLSRTVPGLSDKAGLVWNSDTNQMAVMLVDQQGAKVFAEPGSQPSWPEAMQGWDPTAPAAATQGAAASSASTLGAVGSALGVLSNPQKAVSGLVQGSAQSLLQGARSGAAQTATQAQKTATRRINDAVSQAVVVNPAPTAAAKPAAVVAQAVEPVATNAQPTPAGAIPPLPQTGSRSDSKAASAATSTPQVSAPQAAASEPASSPETNAGSGVTPSATPSTGKPNAAMTPPSPPSTASTQPPAPASRPAEVSQPEPAKDTPVSAATQPKAPVAQAQNTKGANALPTSKEKAAPKNTTTTEDVRAAAEAELEKLLN</sequence>
<name>N9VJ64_9GAMM</name>
<accession>N9VJ64</accession>
<protein>
    <recommendedName>
        <fullName evidence="4">Lipoprotein</fullName>
    </recommendedName>
</protein>
<evidence type="ECO:0000256" key="1">
    <source>
        <dbReference type="SAM" id="MobiDB-lite"/>
    </source>
</evidence>
<dbReference type="OrthoDB" id="5756932at2"/>
<dbReference type="PROSITE" id="PS51257">
    <property type="entry name" value="PROKAR_LIPOPROTEIN"/>
    <property type="match status" value="1"/>
</dbReference>
<gene>
    <name evidence="2" type="ORF">G114_12086</name>
</gene>
<evidence type="ECO:0008006" key="4">
    <source>
        <dbReference type="Google" id="ProtNLM"/>
    </source>
</evidence>
<feature type="compositionally biased region" description="Low complexity" evidence="1">
    <location>
        <begin position="312"/>
        <end position="328"/>
    </location>
</feature>
<comment type="caution">
    <text evidence="2">The sequence shown here is derived from an EMBL/GenBank/DDBJ whole genome shotgun (WGS) entry which is preliminary data.</text>
</comment>
<dbReference type="EMBL" id="APVG01000030">
    <property type="protein sequence ID" value="ENY71648.1"/>
    <property type="molecule type" value="Genomic_DNA"/>
</dbReference>
<proteinExistence type="predicted"/>
<dbReference type="AlphaFoldDB" id="N9VJ64"/>
<reference evidence="2 3" key="1">
    <citation type="journal article" date="2013" name="Genome Announc.">
        <title>Draft Genome Sequence of the Aeromonas diversa Type Strain.</title>
        <authorList>
            <person name="Farfan M."/>
            <person name="Spataro N."/>
            <person name="Sanglas A."/>
            <person name="Albarral V."/>
            <person name="Loren J.G."/>
            <person name="Bosch E."/>
            <person name="Fuste M.C."/>
        </authorList>
    </citation>
    <scope>NUCLEOTIDE SEQUENCE [LARGE SCALE GENOMIC DNA]</scope>
    <source>
        <strain evidence="2 3">2478-85</strain>
    </source>
</reference>
<feature type="compositionally biased region" description="Polar residues" evidence="1">
    <location>
        <begin position="296"/>
        <end position="311"/>
    </location>
</feature>
<evidence type="ECO:0000313" key="3">
    <source>
        <dbReference type="Proteomes" id="UP000023775"/>
    </source>
</evidence>
<feature type="region of interest" description="Disordered" evidence="1">
    <location>
        <begin position="247"/>
        <end position="390"/>
    </location>
</feature>
<feature type="compositionally biased region" description="Low complexity" evidence="1">
    <location>
        <begin position="268"/>
        <end position="295"/>
    </location>
</feature>
<evidence type="ECO:0000313" key="2">
    <source>
        <dbReference type="EMBL" id="ENY71648.1"/>
    </source>
</evidence>
<keyword evidence="3" id="KW-1185">Reference proteome</keyword>
<dbReference type="eggNOG" id="ENOG5032R32">
    <property type="taxonomic scope" value="Bacteria"/>
</dbReference>
<dbReference type="PATRIC" id="fig|1268237.3.peg.2380"/>
<dbReference type="RefSeq" id="WP_005354428.1">
    <property type="nucleotide sequence ID" value="NZ_APVG01000030.1"/>
</dbReference>
<organism evidence="2 3">
    <name type="scientific">Aeromonas diversa CDC 2478-85</name>
    <dbReference type="NCBI Taxonomy" id="1268237"/>
    <lineage>
        <taxon>Bacteria</taxon>
        <taxon>Pseudomonadati</taxon>
        <taxon>Pseudomonadota</taxon>
        <taxon>Gammaproteobacteria</taxon>
        <taxon>Aeromonadales</taxon>
        <taxon>Aeromonadaceae</taxon>
        <taxon>Aeromonas</taxon>
    </lineage>
</organism>
<dbReference type="Proteomes" id="UP000023775">
    <property type="component" value="Unassembled WGS sequence"/>
</dbReference>